<evidence type="ECO:0000256" key="1">
    <source>
        <dbReference type="SAM" id="MobiDB-lite"/>
    </source>
</evidence>
<proteinExistence type="predicted"/>
<dbReference type="Proteomes" id="UP001596353">
    <property type="component" value="Unassembled WGS sequence"/>
</dbReference>
<accession>A0ABW2B0Z0</accession>
<name>A0ABW2B0Z0_9RHOB</name>
<gene>
    <name evidence="2" type="ORF">ACFQFQ_01925</name>
</gene>
<feature type="region of interest" description="Disordered" evidence="1">
    <location>
        <begin position="1"/>
        <end position="23"/>
    </location>
</feature>
<protein>
    <submittedName>
        <fullName evidence="2">Uncharacterized protein</fullName>
    </submittedName>
</protein>
<reference evidence="3" key="1">
    <citation type="journal article" date="2019" name="Int. J. Syst. Evol. Microbiol.">
        <title>The Global Catalogue of Microorganisms (GCM) 10K type strain sequencing project: providing services to taxonomists for standard genome sequencing and annotation.</title>
        <authorList>
            <consortium name="The Broad Institute Genomics Platform"/>
            <consortium name="The Broad Institute Genome Sequencing Center for Infectious Disease"/>
            <person name="Wu L."/>
            <person name="Ma J."/>
        </authorList>
    </citation>
    <scope>NUCLEOTIDE SEQUENCE [LARGE SCALE GENOMIC DNA]</scope>
    <source>
        <strain evidence="3">CCUG 66188</strain>
    </source>
</reference>
<evidence type="ECO:0000313" key="3">
    <source>
        <dbReference type="Proteomes" id="UP001596353"/>
    </source>
</evidence>
<keyword evidence="3" id="KW-1185">Reference proteome</keyword>
<organism evidence="2 3">
    <name type="scientific">Sulfitobacter porphyrae</name>
    <dbReference type="NCBI Taxonomy" id="1246864"/>
    <lineage>
        <taxon>Bacteria</taxon>
        <taxon>Pseudomonadati</taxon>
        <taxon>Pseudomonadota</taxon>
        <taxon>Alphaproteobacteria</taxon>
        <taxon>Rhodobacterales</taxon>
        <taxon>Roseobacteraceae</taxon>
        <taxon>Sulfitobacter</taxon>
    </lineage>
</organism>
<dbReference type="EMBL" id="JBHSWG010000001">
    <property type="protein sequence ID" value="MFC6758543.1"/>
    <property type="molecule type" value="Genomic_DNA"/>
</dbReference>
<evidence type="ECO:0000313" key="2">
    <source>
        <dbReference type="EMBL" id="MFC6758543.1"/>
    </source>
</evidence>
<sequence>MRQATGKSAPICNFPAANPSDAPDWLPLPPPPSHRWPETQFNQAYQDFLDAHVAYWGSEECVVLPKFAGNALRTVANWRRGCRAVDVIMPMGTPVASFMDRRGRPSDRWDGGEGLGITGNHTTHSGVLAGYLLDAYGSVIGLKLWEIYPGASRVRRRIYPVDDSRFGTANARAYHAVFDIDQAPLGGPDNPYYRLWLTKRQTPPVRSGWATHTPAAAGRCATPLPRVQPLLQGPKA</sequence>
<comment type="caution">
    <text evidence="2">The sequence shown here is derived from an EMBL/GenBank/DDBJ whole genome shotgun (WGS) entry which is preliminary data.</text>
</comment>